<evidence type="ECO:0000313" key="1">
    <source>
        <dbReference type="EMBL" id="MCI60021.1"/>
    </source>
</evidence>
<reference evidence="1 2" key="1">
    <citation type="journal article" date="2018" name="Front. Plant Sci.">
        <title>Red Clover (Trifolium pratense) and Zigzag Clover (T. medium) - A Picture of Genomic Similarities and Differences.</title>
        <authorList>
            <person name="Dluhosova J."/>
            <person name="Istvanek J."/>
            <person name="Nedelnik J."/>
            <person name="Repkova J."/>
        </authorList>
    </citation>
    <scope>NUCLEOTIDE SEQUENCE [LARGE SCALE GENOMIC DNA]</scope>
    <source>
        <strain evidence="2">cv. 10/8</strain>
        <tissue evidence="1">Leaf</tissue>
    </source>
</reference>
<comment type="caution">
    <text evidence="1">The sequence shown here is derived from an EMBL/GenBank/DDBJ whole genome shotgun (WGS) entry which is preliminary data.</text>
</comment>
<evidence type="ECO:0000313" key="2">
    <source>
        <dbReference type="Proteomes" id="UP000265520"/>
    </source>
</evidence>
<feature type="non-terminal residue" evidence="1">
    <location>
        <position position="41"/>
    </location>
</feature>
<dbReference type="EMBL" id="LXQA010573905">
    <property type="protein sequence ID" value="MCI60021.1"/>
    <property type="molecule type" value="Genomic_DNA"/>
</dbReference>
<organism evidence="1 2">
    <name type="scientific">Trifolium medium</name>
    <dbReference type="NCBI Taxonomy" id="97028"/>
    <lineage>
        <taxon>Eukaryota</taxon>
        <taxon>Viridiplantae</taxon>
        <taxon>Streptophyta</taxon>
        <taxon>Embryophyta</taxon>
        <taxon>Tracheophyta</taxon>
        <taxon>Spermatophyta</taxon>
        <taxon>Magnoliopsida</taxon>
        <taxon>eudicotyledons</taxon>
        <taxon>Gunneridae</taxon>
        <taxon>Pentapetalae</taxon>
        <taxon>rosids</taxon>
        <taxon>fabids</taxon>
        <taxon>Fabales</taxon>
        <taxon>Fabaceae</taxon>
        <taxon>Papilionoideae</taxon>
        <taxon>50 kb inversion clade</taxon>
        <taxon>NPAAA clade</taxon>
        <taxon>Hologalegina</taxon>
        <taxon>IRL clade</taxon>
        <taxon>Trifolieae</taxon>
        <taxon>Trifolium</taxon>
    </lineage>
</organism>
<name>A0A392TFX8_9FABA</name>
<accession>A0A392TFX8</accession>
<dbReference type="Proteomes" id="UP000265520">
    <property type="component" value="Unassembled WGS sequence"/>
</dbReference>
<proteinExistence type="predicted"/>
<sequence length="41" mass="4711">MLPEGDKVRAREECEREIVEADIKEVEMKFLEMGTNGDTDP</sequence>
<dbReference type="AlphaFoldDB" id="A0A392TFX8"/>
<keyword evidence="2" id="KW-1185">Reference proteome</keyword>
<protein>
    <submittedName>
        <fullName evidence="1">Uncharacterized protein</fullName>
    </submittedName>
</protein>